<organism evidence="9 10">
    <name type="scientific">Terrilactibacillus laevilacticus</name>
    <dbReference type="NCBI Taxonomy" id="1380157"/>
    <lineage>
        <taxon>Bacteria</taxon>
        <taxon>Bacillati</taxon>
        <taxon>Bacillota</taxon>
        <taxon>Bacilli</taxon>
        <taxon>Bacillales</taxon>
        <taxon>Bacillaceae</taxon>
        <taxon>Terrilactibacillus</taxon>
    </lineage>
</organism>
<dbReference type="RefSeq" id="WP_141191461.1">
    <property type="nucleotide sequence ID" value="NZ_JBHUMR010000010.1"/>
</dbReference>
<evidence type="ECO:0000259" key="8">
    <source>
        <dbReference type="Pfam" id="PF00828"/>
    </source>
</evidence>
<keyword evidence="3 5" id="KW-0689">Ribosomal protein</keyword>
<dbReference type="HAMAP" id="MF_01341">
    <property type="entry name" value="Ribosomal_uL15"/>
    <property type="match status" value="1"/>
</dbReference>
<feature type="compositionally biased region" description="Gly residues" evidence="7">
    <location>
        <begin position="21"/>
        <end position="35"/>
    </location>
</feature>
<dbReference type="InterPro" id="IPR021131">
    <property type="entry name" value="Ribosomal_uL15/eL18"/>
</dbReference>
<dbReference type="InterPro" id="IPR036227">
    <property type="entry name" value="Ribosomal_uL15/eL18_sf"/>
</dbReference>
<dbReference type="PANTHER" id="PTHR12934">
    <property type="entry name" value="50S RIBOSOMAL PROTEIN L15"/>
    <property type="match status" value="1"/>
</dbReference>
<accession>A0ABW5PRA3</accession>
<gene>
    <name evidence="5 9" type="primary">rplO</name>
    <name evidence="9" type="ORF">ACFSTF_08785</name>
</gene>
<comment type="function">
    <text evidence="5">Binds to the 23S rRNA.</text>
</comment>
<dbReference type="NCBIfam" id="TIGR01071">
    <property type="entry name" value="rplO_bact"/>
    <property type="match status" value="1"/>
</dbReference>
<dbReference type="EMBL" id="JBHUMR010000010">
    <property type="protein sequence ID" value="MFD2617396.1"/>
    <property type="molecule type" value="Genomic_DNA"/>
</dbReference>
<name>A0ABW5PRA3_9BACI</name>
<keyword evidence="10" id="KW-1185">Reference proteome</keyword>
<dbReference type="Proteomes" id="UP001597458">
    <property type="component" value="Unassembled WGS sequence"/>
</dbReference>
<dbReference type="Gene3D" id="3.100.10.10">
    <property type="match status" value="1"/>
</dbReference>
<dbReference type="InterPro" id="IPR005749">
    <property type="entry name" value="Ribosomal_uL15_bac-type"/>
</dbReference>
<dbReference type="InterPro" id="IPR030878">
    <property type="entry name" value="Ribosomal_uL15"/>
</dbReference>
<evidence type="ECO:0000313" key="9">
    <source>
        <dbReference type="EMBL" id="MFD2617396.1"/>
    </source>
</evidence>
<keyword evidence="2 5" id="KW-0699">rRNA-binding</keyword>
<sequence length="146" mass="15885">MKLHELKPAEGSRHARKRVGRGYGSGLGKTSGRGQKGQKSRSGGGVRPGFEGGQMPLIQRLPKRGFKNPTRKEYSLVNLETLNKFDEGTEVTPELLLQNRIIRKLNDGVKVLGQGQLNKKLTVKAHKFSASAKEAIEAAGGNIEVI</sequence>
<reference evidence="10" key="1">
    <citation type="journal article" date="2019" name="Int. J. Syst. Evol. Microbiol.">
        <title>The Global Catalogue of Microorganisms (GCM) 10K type strain sequencing project: providing services to taxonomists for standard genome sequencing and annotation.</title>
        <authorList>
            <consortium name="The Broad Institute Genomics Platform"/>
            <consortium name="The Broad Institute Genome Sequencing Center for Infectious Disease"/>
            <person name="Wu L."/>
            <person name="Ma J."/>
        </authorList>
    </citation>
    <scope>NUCLEOTIDE SEQUENCE [LARGE SCALE GENOMIC DNA]</scope>
    <source>
        <strain evidence="10">TISTR 2241</strain>
    </source>
</reference>
<evidence type="ECO:0000256" key="6">
    <source>
        <dbReference type="RuleBase" id="RU003888"/>
    </source>
</evidence>
<feature type="compositionally biased region" description="Gly residues" evidence="7">
    <location>
        <begin position="42"/>
        <end position="52"/>
    </location>
</feature>
<evidence type="ECO:0000256" key="3">
    <source>
        <dbReference type="ARBA" id="ARBA00022980"/>
    </source>
</evidence>
<feature type="region of interest" description="Disordered" evidence="7">
    <location>
        <begin position="1"/>
        <end position="66"/>
    </location>
</feature>
<evidence type="ECO:0000256" key="7">
    <source>
        <dbReference type="SAM" id="MobiDB-lite"/>
    </source>
</evidence>
<keyword evidence="4 5" id="KW-0687">Ribonucleoprotein</keyword>
<evidence type="ECO:0000313" key="10">
    <source>
        <dbReference type="Proteomes" id="UP001597458"/>
    </source>
</evidence>
<protein>
    <recommendedName>
        <fullName evidence="5">Large ribosomal subunit protein uL15</fullName>
    </recommendedName>
</protein>
<evidence type="ECO:0000256" key="5">
    <source>
        <dbReference type="HAMAP-Rule" id="MF_01341"/>
    </source>
</evidence>
<evidence type="ECO:0000256" key="1">
    <source>
        <dbReference type="ARBA" id="ARBA00007320"/>
    </source>
</evidence>
<dbReference type="Pfam" id="PF00828">
    <property type="entry name" value="Ribosomal_L27A"/>
    <property type="match status" value="1"/>
</dbReference>
<feature type="compositionally biased region" description="Basic and acidic residues" evidence="7">
    <location>
        <begin position="1"/>
        <end position="13"/>
    </location>
</feature>
<evidence type="ECO:0000256" key="4">
    <source>
        <dbReference type="ARBA" id="ARBA00023274"/>
    </source>
</evidence>
<keyword evidence="5" id="KW-0694">RNA-binding</keyword>
<comment type="caution">
    <text evidence="9">The sequence shown here is derived from an EMBL/GenBank/DDBJ whole genome shotgun (WGS) entry which is preliminary data.</text>
</comment>
<comment type="similarity">
    <text evidence="1 5 6">Belongs to the universal ribosomal protein uL15 family.</text>
</comment>
<feature type="domain" description="Large ribosomal subunit protein uL15/eL18" evidence="8">
    <location>
        <begin position="77"/>
        <end position="144"/>
    </location>
</feature>
<dbReference type="InterPro" id="IPR001196">
    <property type="entry name" value="Ribosomal_uL15_CS"/>
</dbReference>
<proteinExistence type="inferred from homology"/>
<dbReference type="PROSITE" id="PS00475">
    <property type="entry name" value="RIBOSOMAL_L15"/>
    <property type="match status" value="1"/>
</dbReference>
<dbReference type="GO" id="GO:0005840">
    <property type="term" value="C:ribosome"/>
    <property type="evidence" value="ECO:0007669"/>
    <property type="project" value="UniProtKB-KW"/>
</dbReference>
<dbReference type="SUPFAM" id="SSF52080">
    <property type="entry name" value="Ribosomal proteins L15p and L18e"/>
    <property type="match status" value="1"/>
</dbReference>
<comment type="subunit">
    <text evidence="5">Part of the 50S ribosomal subunit.</text>
</comment>
<evidence type="ECO:0000256" key="2">
    <source>
        <dbReference type="ARBA" id="ARBA00022730"/>
    </source>
</evidence>
<dbReference type="PANTHER" id="PTHR12934:SF11">
    <property type="entry name" value="LARGE RIBOSOMAL SUBUNIT PROTEIN UL15M"/>
    <property type="match status" value="1"/>
</dbReference>